<accession>K1WBP9</accession>
<gene>
    <name evidence="2" type="ORF">MBM_06991</name>
</gene>
<sequence>MDEHPTREPSTFPSGLFLSAWKLGSADTEVVCTEKEMLTRELALDPIKGLVLAAQVSAAGLTVLQADRGPPAAVDQYSFGISEDQEVGTVSILIDRAAADRMYFLTWFHGLDDKGPRKPDGWKPEDTQYLTIEFRREKSASADKVAATYSIVNEAIFDANCKCVVAHDRQGVKQQCYVGVLEGNDNCSRGENCQYQHKNSYGFFGAVLGRWQTPTIIRDALKLMFGQLQKSQRIPIKPSVEVLELAVVPGQSFGELCKYLTTHQVVDAEPSPAMASESRSAKKKRNRADSGSLQGREPLRNFSAFGGRSTVKSAAATQRR</sequence>
<evidence type="ECO:0000313" key="3">
    <source>
        <dbReference type="Proteomes" id="UP000006753"/>
    </source>
</evidence>
<evidence type="ECO:0000313" key="2">
    <source>
        <dbReference type="EMBL" id="EKD14780.1"/>
    </source>
</evidence>
<dbReference type="HOGENOM" id="CLU_868989_0_0_1"/>
<dbReference type="Proteomes" id="UP000006753">
    <property type="component" value="Unassembled WGS sequence"/>
</dbReference>
<organism evidence="2 3">
    <name type="scientific">Marssonina brunnea f. sp. multigermtubi (strain MB_m1)</name>
    <name type="common">Marssonina leaf spot fungus</name>
    <dbReference type="NCBI Taxonomy" id="1072389"/>
    <lineage>
        <taxon>Eukaryota</taxon>
        <taxon>Fungi</taxon>
        <taxon>Dikarya</taxon>
        <taxon>Ascomycota</taxon>
        <taxon>Pezizomycotina</taxon>
        <taxon>Leotiomycetes</taxon>
        <taxon>Helotiales</taxon>
        <taxon>Drepanopezizaceae</taxon>
        <taxon>Drepanopeziza</taxon>
    </lineage>
</organism>
<feature type="region of interest" description="Disordered" evidence="1">
    <location>
        <begin position="270"/>
        <end position="320"/>
    </location>
</feature>
<dbReference type="GeneID" id="18762926"/>
<dbReference type="KEGG" id="mbe:MBM_06991"/>
<name>K1WBP9_MARBU</name>
<evidence type="ECO:0000256" key="1">
    <source>
        <dbReference type="SAM" id="MobiDB-lite"/>
    </source>
</evidence>
<dbReference type="AlphaFoldDB" id="K1WBP9"/>
<protein>
    <submittedName>
        <fullName evidence="2">Uncharacterized protein</fullName>
    </submittedName>
</protein>
<dbReference type="InParanoid" id="K1WBP9"/>
<dbReference type="RefSeq" id="XP_007294880.1">
    <property type="nucleotide sequence ID" value="XM_007294818.1"/>
</dbReference>
<keyword evidence="3" id="KW-1185">Reference proteome</keyword>
<feature type="compositionally biased region" description="Polar residues" evidence="1">
    <location>
        <begin position="310"/>
        <end position="320"/>
    </location>
</feature>
<dbReference type="OrthoDB" id="10280751at2759"/>
<reference evidence="2 3" key="1">
    <citation type="journal article" date="2012" name="BMC Genomics">
        <title>Sequencing the genome of Marssonina brunnea reveals fungus-poplar co-evolution.</title>
        <authorList>
            <person name="Zhu S."/>
            <person name="Cao Y.-Z."/>
            <person name="Jiang C."/>
            <person name="Tan B.-Y."/>
            <person name="Wang Z."/>
            <person name="Feng S."/>
            <person name="Zhang L."/>
            <person name="Su X.-H."/>
            <person name="Brejova B."/>
            <person name="Vinar T."/>
            <person name="Xu M."/>
            <person name="Wang M.-X."/>
            <person name="Zhang S.-G."/>
            <person name="Huang M.-R."/>
            <person name="Wu R."/>
            <person name="Zhou Y."/>
        </authorList>
    </citation>
    <scope>NUCLEOTIDE SEQUENCE [LARGE SCALE GENOMIC DNA]</scope>
    <source>
        <strain evidence="2 3">MB_m1</strain>
    </source>
</reference>
<proteinExistence type="predicted"/>
<dbReference type="EMBL" id="JH921444">
    <property type="protein sequence ID" value="EKD14780.1"/>
    <property type="molecule type" value="Genomic_DNA"/>
</dbReference>